<dbReference type="GO" id="GO:0016787">
    <property type="term" value="F:hydrolase activity"/>
    <property type="evidence" value="ECO:0007669"/>
    <property type="project" value="UniProtKB-KW"/>
</dbReference>
<dbReference type="AlphaFoldDB" id="A0A8J5CII2"/>
<dbReference type="InterPro" id="IPR029058">
    <property type="entry name" value="AB_hydrolase_fold"/>
</dbReference>
<sequence length="354" mass="39417">MTTVQILAVHHKVLTKAAQFVVKGSRLAQAPLLSRNTLSMDEVTWHPLSVDLEWGKLSGKICVVGNTDYMNGLRILSVHGWLDNANSFDTLAPYLPKGTELLVLDLPGHGLSDHLPLGAHYDIFSYVLHLKRAVDKCGWDKFILLGHSMGAGISDIFTSLFPEHVTALINLDYVQPAFTAIESLTKSISRLFKGEQLKKQKPLVYTEEQAIERLISARTNLGEVSATIDRDAAYILLPRSARQVEGGYVWTHDPRARATFQVLFGDSWHKHISSIKCPVLIVAANQGIFTDARLDLYKSTLDVYRSNAKWCDVVMVDGSHHVHLTHPERVAAPLVTFLNRVMTEIPTAPLQARL</sequence>
<comment type="caution">
    <text evidence="4">The sequence shown here is derived from an EMBL/GenBank/DDBJ whole genome shotgun (WGS) entry which is preliminary data.</text>
</comment>
<evidence type="ECO:0000313" key="5">
    <source>
        <dbReference type="Proteomes" id="UP000770661"/>
    </source>
</evidence>
<dbReference type="GO" id="GO:0016020">
    <property type="term" value="C:membrane"/>
    <property type="evidence" value="ECO:0007669"/>
    <property type="project" value="TreeGrafter"/>
</dbReference>
<keyword evidence="5" id="KW-1185">Reference proteome</keyword>
<dbReference type="Pfam" id="PF00561">
    <property type="entry name" value="Abhydrolase_1"/>
    <property type="match status" value="1"/>
</dbReference>
<comment type="similarity">
    <text evidence="1">Belongs to the AB hydrolase superfamily.</text>
</comment>
<dbReference type="InterPro" id="IPR000073">
    <property type="entry name" value="AB_hydrolase_1"/>
</dbReference>
<dbReference type="InterPro" id="IPR050266">
    <property type="entry name" value="AB_hydrolase_sf"/>
</dbReference>
<dbReference type="PANTHER" id="PTHR43798">
    <property type="entry name" value="MONOACYLGLYCEROL LIPASE"/>
    <property type="match status" value="1"/>
</dbReference>
<name>A0A8J5CII2_CHIOP</name>
<evidence type="ECO:0000256" key="1">
    <source>
        <dbReference type="ARBA" id="ARBA00008645"/>
    </source>
</evidence>
<evidence type="ECO:0000313" key="4">
    <source>
        <dbReference type="EMBL" id="KAG0722403.1"/>
    </source>
</evidence>
<dbReference type="Gene3D" id="3.40.50.1820">
    <property type="entry name" value="alpha/beta hydrolase"/>
    <property type="match status" value="1"/>
</dbReference>
<proteinExistence type="inferred from homology"/>
<dbReference type="SUPFAM" id="SSF53474">
    <property type="entry name" value="alpha/beta-Hydrolases"/>
    <property type="match status" value="1"/>
</dbReference>
<dbReference type="EMBL" id="JACEEZ010009563">
    <property type="protein sequence ID" value="KAG0722403.1"/>
    <property type="molecule type" value="Genomic_DNA"/>
</dbReference>
<organism evidence="4 5">
    <name type="scientific">Chionoecetes opilio</name>
    <name type="common">Atlantic snow crab</name>
    <name type="synonym">Cancer opilio</name>
    <dbReference type="NCBI Taxonomy" id="41210"/>
    <lineage>
        <taxon>Eukaryota</taxon>
        <taxon>Metazoa</taxon>
        <taxon>Ecdysozoa</taxon>
        <taxon>Arthropoda</taxon>
        <taxon>Crustacea</taxon>
        <taxon>Multicrustacea</taxon>
        <taxon>Malacostraca</taxon>
        <taxon>Eumalacostraca</taxon>
        <taxon>Eucarida</taxon>
        <taxon>Decapoda</taxon>
        <taxon>Pleocyemata</taxon>
        <taxon>Brachyura</taxon>
        <taxon>Eubrachyura</taxon>
        <taxon>Majoidea</taxon>
        <taxon>Majidae</taxon>
        <taxon>Chionoecetes</taxon>
    </lineage>
</organism>
<reference evidence="4" key="1">
    <citation type="submission" date="2020-07" db="EMBL/GenBank/DDBJ databases">
        <title>The High-quality genome of the commercially important snow crab, Chionoecetes opilio.</title>
        <authorList>
            <person name="Jeong J.-H."/>
            <person name="Ryu S."/>
        </authorList>
    </citation>
    <scope>NUCLEOTIDE SEQUENCE</scope>
    <source>
        <strain evidence="4">MADBK_172401_WGS</strain>
        <tissue evidence="4">Digestive gland</tissue>
    </source>
</reference>
<gene>
    <name evidence="4" type="primary">serhl</name>
    <name evidence="4" type="ORF">GWK47_044518</name>
</gene>
<feature type="domain" description="AB hydrolase-1" evidence="3">
    <location>
        <begin position="75"/>
        <end position="178"/>
    </location>
</feature>
<dbReference type="OrthoDB" id="190201at2759"/>
<protein>
    <submittedName>
        <fullName evidence="4">Serine hydrolase-like protein</fullName>
    </submittedName>
</protein>
<evidence type="ECO:0000256" key="2">
    <source>
        <dbReference type="ARBA" id="ARBA00022801"/>
    </source>
</evidence>
<accession>A0A8J5CII2</accession>
<evidence type="ECO:0000259" key="3">
    <source>
        <dbReference type="Pfam" id="PF00561"/>
    </source>
</evidence>
<dbReference type="PANTHER" id="PTHR43798:SF14">
    <property type="entry name" value="SERINE HYDROLASE-LIKE PROTEIN DDB_G0286239"/>
    <property type="match status" value="1"/>
</dbReference>
<keyword evidence="2 4" id="KW-0378">Hydrolase</keyword>
<dbReference type="Proteomes" id="UP000770661">
    <property type="component" value="Unassembled WGS sequence"/>
</dbReference>